<sequence length="215" mass="24303">MVNHIFKLKKILLLSCLVFTHPLVWADNQESGKGEQCRTIKSNVKRLACFDNAFDTPVRSQLIDKNSINSVIPNTVSDIFALAQSQTESAVESEEELQIALSSENHNAGAAIYIACRDNITRFQIALKDPVKRNPLQVEIQDETNGKSISNISWQNTERGYLLDAGRGLYAIQQLKSMLYIERFNIVIPQENRKFTFKNNGLASRIASIRKECGW</sequence>
<evidence type="ECO:0000256" key="1">
    <source>
        <dbReference type="SAM" id="SignalP"/>
    </source>
</evidence>
<reference evidence="2 3" key="1">
    <citation type="submission" date="2019-03" db="EMBL/GenBank/DDBJ databases">
        <title>Genomic Encyclopedia of Type Strains, Phase IV (KMG-IV): sequencing the most valuable type-strain genomes for metagenomic binning, comparative biology and taxonomic classification.</title>
        <authorList>
            <person name="Goeker M."/>
        </authorList>
    </citation>
    <scope>NUCLEOTIDE SEQUENCE [LARGE SCALE GENOMIC DNA]</scope>
    <source>
        <strain evidence="2 3">DSM 28404</strain>
    </source>
</reference>
<protein>
    <submittedName>
        <fullName evidence="2">Type VI secretion system protein VasI</fullName>
    </submittedName>
</protein>
<dbReference type="AlphaFoldDB" id="A0A4R2T2H0"/>
<dbReference type="OrthoDB" id="7831428at2"/>
<evidence type="ECO:0000313" key="2">
    <source>
        <dbReference type="EMBL" id="TCP91178.1"/>
    </source>
</evidence>
<comment type="caution">
    <text evidence="2">The sequence shown here is derived from an EMBL/GenBank/DDBJ whole genome shotgun (WGS) entry which is preliminary data.</text>
</comment>
<feature type="signal peptide" evidence="1">
    <location>
        <begin position="1"/>
        <end position="26"/>
    </location>
</feature>
<gene>
    <name evidence="2" type="ORF">EDC44_13714</name>
</gene>
<organism evidence="2 3">
    <name type="scientific">Cricetibacter osteomyelitidis</name>
    <dbReference type="NCBI Taxonomy" id="1521931"/>
    <lineage>
        <taxon>Bacteria</taxon>
        <taxon>Pseudomonadati</taxon>
        <taxon>Pseudomonadota</taxon>
        <taxon>Gammaproteobacteria</taxon>
        <taxon>Pasteurellales</taxon>
        <taxon>Pasteurellaceae</taxon>
        <taxon>Cricetibacter</taxon>
    </lineage>
</organism>
<dbReference type="RefSeq" id="WP_131979226.1">
    <property type="nucleotide sequence ID" value="NZ_SLYB01000037.1"/>
</dbReference>
<dbReference type="EMBL" id="SLYB01000037">
    <property type="protein sequence ID" value="TCP91178.1"/>
    <property type="molecule type" value="Genomic_DNA"/>
</dbReference>
<dbReference type="Pfam" id="PF11319">
    <property type="entry name" value="VasI"/>
    <property type="match status" value="1"/>
</dbReference>
<evidence type="ECO:0000313" key="3">
    <source>
        <dbReference type="Proteomes" id="UP000295763"/>
    </source>
</evidence>
<keyword evidence="3" id="KW-1185">Reference proteome</keyword>
<name>A0A4R2T2H0_9PAST</name>
<keyword evidence="1" id="KW-0732">Signal</keyword>
<proteinExistence type="predicted"/>
<dbReference type="InterPro" id="IPR017738">
    <property type="entry name" value="T6SS-assoc_VCA0118"/>
</dbReference>
<accession>A0A4R2T2H0</accession>
<dbReference type="Proteomes" id="UP000295763">
    <property type="component" value="Unassembled WGS sequence"/>
</dbReference>
<feature type="chain" id="PRO_5020799968" evidence="1">
    <location>
        <begin position="27"/>
        <end position="215"/>
    </location>
</feature>